<organism evidence="1 2">
    <name type="scientific">Chitinophaga fulva</name>
    <dbReference type="NCBI Taxonomy" id="2728842"/>
    <lineage>
        <taxon>Bacteria</taxon>
        <taxon>Pseudomonadati</taxon>
        <taxon>Bacteroidota</taxon>
        <taxon>Chitinophagia</taxon>
        <taxon>Chitinophagales</taxon>
        <taxon>Chitinophagaceae</taxon>
        <taxon>Chitinophaga</taxon>
    </lineage>
</organism>
<dbReference type="EMBL" id="JABBGC010000003">
    <property type="protein sequence ID" value="NML40422.1"/>
    <property type="molecule type" value="Genomic_DNA"/>
</dbReference>
<gene>
    <name evidence="1" type="ORF">HHL17_24710</name>
</gene>
<keyword evidence="2" id="KW-1185">Reference proteome</keyword>
<dbReference type="RefSeq" id="WP_169227523.1">
    <property type="nucleotide sequence ID" value="NZ_JABBGC010000003.1"/>
</dbReference>
<dbReference type="AlphaFoldDB" id="A0A848GTH5"/>
<protein>
    <submittedName>
        <fullName evidence="1">Uncharacterized protein</fullName>
    </submittedName>
</protein>
<reference evidence="1 2" key="1">
    <citation type="submission" date="2020-04" db="EMBL/GenBank/DDBJ databases">
        <title>Chitinophaga sp. G-6-1-13 sp. nov., isolated from soil.</title>
        <authorList>
            <person name="Dahal R.H."/>
            <person name="Chaudhary D.K."/>
        </authorList>
    </citation>
    <scope>NUCLEOTIDE SEQUENCE [LARGE SCALE GENOMIC DNA]</scope>
    <source>
        <strain evidence="1 2">G-6-1-13</strain>
    </source>
</reference>
<proteinExistence type="predicted"/>
<accession>A0A848GTH5</accession>
<dbReference type="Proteomes" id="UP000583266">
    <property type="component" value="Unassembled WGS sequence"/>
</dbReference>
<name>A0A848GTH5_9BACT</name>
<comment type="caution">
    <text evidence="1">The sequence shown here is derived from an EMBL/GenBank/DDBJ whole genome shotgun (WGS) entry which is preliminary data.</text>
</comment>
<evidence type="ECO:0000313" key="1">
    <source>
        <dbReference type="EMBL" id="NML40422.1"/>
    </source>
</evidence>
<evidence type="ECO:0000313" key="2">
    <source>
        <dbReference type="Proteomes" id="UP000583266"/>
    </source>
</evidence>
<sequence length="187" mass="20209">MAKAIDNVILYGAHGTIAKQLVVRQRFGQSILSKRPTRSKGKATEAQQAVRDRFLSASLYAKSVMANPVLLDMYRAAAKNGLSAYNVAMLDALRPPEIKDVNTAAYTGKTGETFLIRAIDEFKVKAVTVSIYSADNQLVETGAAVLQVNGLDWLYTATKDLNTLTGTKIKAEASDLPGNTAVKEMVL</sequence>